<keyword evidence="1" id="KW-0808">Transferase</keyword>
<dbReference type="GO" id="GO:0016126">
    <property type="term" value="P:sterol biosynthetic process"/>
    <property type="evidence" value="ECO:0007669"/>
    <property type="project" value="TreeGrafter"/>
</dbReference>
<dbReference type="PANTHER" id="PTHR44068:SF1">
    <property type="entry name" value="HYPOTHETICAL LOC100005854"/>
    <property type="match status" value="1"/>
</dbReference>
<evidence type="ECO:0000313" key="4">
    <source>
        <dbReference type="Proteomes" id="UP000821656"/>
    </source>
</evidence>
<dbReference type="InterPro" id="IPR029063">
    <property type="entry name" value="SAM-dependent_MTases_sf"/>
</dbReference>
<dbReference type="Proteomes" id="UP000821656">
    <property type="component" value="Unassembled WGS sequence"/>
</dbReference>
<dbReference type="SUPFAM" id="SSF53335">
    <property type="entry name" value="S-adenosyl-L-methionine-dependent methyltransferases"/>
    <property type="match status" value="1"/>
</dbReference>
<dbReference type="InterPro" id="IPR050447">
    <property type="entry name" value="Erg6_SMT_methyltransf"/>
</dbReference>
<dbReference type="Gene3D" id="3.40.50.150">
    <property type="entry name" value="Vaccinia Virus protein VP39"/>
    <property type="match status" value="1"/>
</dbReference>
<gene>
    <name evidence="3" type="ORF">DFH45_005340</name>
</gene>
<protein>
    <submittedName>
        <fullName evidence="3">Ubiquinone/menaquinone biosynthesis C-methylase UbiE</fullName>
    </submittedName>
</protein>
<dbReference type="RefSeq" id="WP_077306195.1">
    <property type="nucleotide sequence ID" value="NZ_CP016090.1"/>
</dbReference>
<evidence type="ECO:0000313" key="3">
    <source>
        <dbReference type="EMBL" id="NRV12377.1"/>
    </source>
</evidence>
<dbReference type="GO" id="GO:0003838">
    <property type="term" value="F:sterol 24-C-methyltransferase activity"/>
    <property type="evidence" value="ECO:0007669"/>
    <property type="project" value="TreeGrafter"/>
</dbReference>
<organism evidence="3 4">
    <name type="scientific">Clostridium beijerinckii</name>
    <name type="common">Clostridium MP</name>
    <dbReference type="NCBI Taxonomy" id="1520"/>
    <lineage>
        <taxon>Bacteria</taxon>
        <taxon>Bacillati</taxon>
        <taxon>Bacillota</taxon>
        <taxon>Clostridia</taxon>
        <taxon>Eubacteriales</taxon>
        <taxon>Clostridiaceae</taxon>
        <taxon>Clostridium</taxon>
    </lineage>
</organism>
<sequence>MSKKCFKKILLVFFTIFIILSVIFYKPIEYYFIEQCHNPTGLVGSIMIKIWNRTFEDMSNWAIEKVDIAESDYILDVGCGGGQTVYNLAKKAKKGQVSGIDISSEAVKSSIEKNKREIENGKVKIYEADVANLPFTSEYFDEITAIQTHIYWDDLKKGLSEIYRVLKIHGQLLIVCEKDKINYHMKSYKENDEMKQLLFEIGFKKITINESGNWIVFICDKD</sequence>
<keyword evidence="3" id="KW-0830">Ubiquinone</keyword>
<feature type="domain" description="Methyltransferase type 11" evidence="2">
    <location>
        <begin position="75"/>
        <end position="174"/>
    </location>
</feature>
<evidence type="ECO:0000259" key="2">
    <source>
        <dbReference type="Pfam" id="PF08241"/>
    </source>
</evidence>
<evidence type="ECO:0000256" key="1">
    <source>
        <dbReference type="ARBA" id="ARBA00022679"/>
    </source>
</evidence>
<dbReference type="EMBL" id="JABSXK010000001">
    <property type="protein sequence ID" value="NRV12377.1"/>
    <property type="molecule type" value="Genomic_DNA"/>
</dbReference>
<name>A0A9Q5CSK0_CLOBE</name>
<dbReference type="Pfam" id="PF08241">
    <property type="entry name" value="Methyltransf_11"/>
    <property type="match status" value="1"/>
</dbReference>
<dbReference type="InterPro" id="IPR013216">
    <property type="entry name" value="Methyltransf_11"/>
</dbReference>
<dbReference type="CDD" id="cd02440">
    <property type="entry name" value="AdoMet_MTases"/>
    <property type="match status" value="1"/>
</dbReference>
<comment type="caution">
    <text evidence="3">The sequence shown here is derived from an EMBL/GenBank/DDBJ whole genome shotgun (WGS) entry which is preliminary data.</text>
</comment>
<accession>A0A9Q5CSK0</accession>
<proteinExistence type="predicted"/>
<reference evidence="3" key="1">
    <citation type="submission" date="2020-05" db="EMBL/GenBank/DDBJ databases">
        <title>Genomic insights into acetone-butanol-ethanol (ABE) fermentation by sequencing solventogenic clostridia strains.</title>
        <authorList>
            <person name="Brown S."/>
        </authorList>
    </citation>
    <scope>NUCLEOTIDE SEQUENCE</scope>
    <source>
        <strain evidence="3">DJ126</strain>
    </source>
</reference>
<dbReference type="PANTHER" id="PTHR44068">
    <property type="entry name" value="ZGC:194242"/>
    <property type="match status" value="1"/>
</dbReference>
<dbReference type="AlphaFoldDB" id="A0A9Q5CSK0"/>